<keyword evidence="5 7" id="KW-1133">Transmembrane helix</keyword>
<evidence type="ECO:0000256" key="4">
    <source>
        <dbReference type="ARBA" id="ARBA00022692"/>
    </source>
</evidence>
<evidence type="ECO:0008006" key="11">
    <source>
        <dbReference type="Google" id="ProtNLM"/>
    </source>
</evidence>
<dbReference type="AlphaFoldDB" id="R7TUG6"/>
<dbReference type="PANTHER" id="PTHR10283:SF82">
    <property type="entry name" value="SOLUTE CARRIER FAMILY 13 MEMBER 2"/>
    <property type="match status" value="1"/>
</dbReference>
<feature type="transmembrane region" description="Helical" evidence="7">
    <location>
        <begin position="107"/>
        <end position="140"/>
    </location>
</feature>
<accession>R7TUG6</accession>
<dbReference type="STRING" id="283909.R7TUG6"/>
<dbReference type="EMBL" id="KB308629">
    <property type="protein sequence ID" value="ELT97227.1"/>
    <property type="molecule type" value="Genomic_DNA"/>
</dbReference>
<dbReference type="HOGENOM" id="CLU_005170_9_1_1"/>
<reference evidence="8 10" key="2">
    <citation type="journal article" date="2013" name="Nature">
        <title>Insights into bilaterian evolution from three spiralian genomes.</title>
        <authorList>
            <person name="Simakov O."/>
            <person name="Marletaz F."/>
            <person name="Cho S.J."/>
            <person name="Edsinger-Gonzales E."/>
            <person name="Havlak P."/>
            <person name="Hellsten U."/>
            <person name="Kuo D.H."/>
            <person name="Larsson T."/>
            <person name="Lv J."/>
            <person name="Arendt D."/>
            <person name="Savage R."/>
            <person name="Osoegawa K."/>
            <person name="de Jong P."/>
            <person name="Grimwood J."/>
            <person name="Chapman J.A."/>
            <person name="Shapiro H."/>
            <person name="Aerts A."/>
            <person name="Otillar R.P."/>
            <person name="Terry A.Y."/>
            <person name="Boore J.L."/>
            <person name="Grigoriev I.V."/>
            <person name="Lindberg D.R."/>
            <person name="Seaver E.C."/>
            <person name="Weisblat D.A."/>
            <person name="Putnam N.H."/>
            <person name="Rokhsar D.S."/>
        </authorList>
    </citation>
    <scope>NUCLEOTIDE SEQUENCE</scope>
    <source>
        <strain evidence="8 10">I ESC-2004</strain>
    </source>
</reference>
<dbReference type="Proteomes" id="UP000014760">
    <property type="component" value="Unassembled WGS sequence"/>
</dbReference>
<keyword evidence="10" id="KW-1185">Reference proteome</keyword>
<keyword evidence="3" id="KW-0813">Transport</keyword>
<evidence type="ECO:0000256" key="3">
    <source>
        <dbReference type="ARBA" id="ARBA00022448"/>
    </source>
</evidence>
<dbReference type="EnsemblMetazoa" id="CapteT162250">
    <property type="protein sequence ID" value="CapteP162250"/>
    <property type="gene ID" value="CapteG162250"/>
</dbReference>
<feature type="transmembrane region" description="Helical" evidence="7">
    <location>
        <begin position="469"/>
        <end position="489"/>
    </location>
</feature>
<dbReference type="OMA" id="ASKHIEW"/>
<dbReference type="GO" id="GO:0005886">
    <property type="term" value="C:plasma membrane"/>
    <property type="evidence" value="ECO:0007669"/>
    <property type="project" value="TreeGrafter"/>
</dbReference>
<organism evidence="8">
    <name type="scientific">Capitella teleta</name>
    <name type="common">Polychaete worm</name>
    <dbReference type="NCBI Taxonomy" id="283909"/>
    <lineage>
        <taxon>Eukaryota</taxon>
        <taxon>Metazoa</taxon>
        <taxon>Spiralia</taxon>
        <taxon>Lophotrochozoa</taxon>
        <taxon>Annelida</taxon>
        <taxon>Polychaeta</taxon>
        <taxon>Sedentaria</taxon>
        <taxon>Scolecida</taxon>
        <taxon>Capitellidae</taxon>
        <taxon>Capitella</taxon>
    </lineage>
</organism>
<reference evidence="9" key="3">
    <citation type="submission" date="2015-06" db="UniProtKB">
        <authorList>
            <consortium name="EnsemblMetazoa"/>
        </authorList>
    </citation>
    <scope>IDENTIFICATION</scope>
</reference>
<feature type="transmembrane region" description="Helical" evidence="7">
    <location>
        <begin position="381"/>
        <end position="404"/>
    </location>
</feature>
<gene>
    <name evidence="8" type="ORF">CAPTEDRAFT_162250</name>
</gene>
<evidence type="ECO:0000256" key="6">
    <source>
        <dbReference type="ARBA" id="ARBA00023136"/>
    </source>
</evidence>
<dbReference type="InterPro" id="IPR031312">
    <property type="entry name" value="Na/sul_symport_CS"/>
</dbReference>
<dbReference type="InterPro" id="IPR001898">
    <property type="entry name" value="SLC13A/DASS"/>
</dbReference>
<reference evidence="10" key="1">
    <citation type="submission" date="2012-12" db="EMBL/GenBank/DDBJ databases">
        <authorList>
            <person name="Hellsten U."/>
            <person name="Grimwood J."/>
            <person name="Chapman J.A."/>
            <person name="Shapiro H."/>
            <person name="Aerts A."/>
            <person name="Otillar R.P."/>
            <person name="Terry A.Y."/>
            <person name="Boore J.L."/>
            <person name="Simakov O."/>
            <person name="Marletaz F."/>
            <person name="Cho S.-J."/>
            <person name="Edsinger-Gonzales E."/>
            <person name="Havlak P."/>
            <person name="Kuo D.-H."/>
            <person name="Larsson T."/>
            <person name="Lv J."/>
            <person name="Arendt D."/>
            <person name="Savage R."/>
            <person name="Osoegawa K."/>
            <person name="de Jong P."/>
            <person name="Lindberg D.R."/>
            <person name="Seaver E.C."/>
            <person name="Weisblat D.A."/>
            <person name="Putnam N.H."/>
            <person name="Grigoriev I.V."/>
            <person name="Rokhsar D.S."/>
        </authorList>
    </citation>
    <scope>NUCLEOTIDE SEQUENCE</scope>
    <source>
        <strain evidence="10">I ESC-2004</strain>
    </source>
</reference>
<dbReference type="EMBL" id="AMQN01011004">
    <property type="status" value="NOT_ANNOTATED_CDS"/>
    <property type="molecule type" value="Genomic_DNA"/>
</dbReference>
<evidence type="ECO:0000256" key="2">
    <source>
        <dbReference type="ARBA" id="ARBA00006772"/>
    </source>
</evidence>
<dbReference type="Pfam" id="PF00939">
    <property type="entry name" value="Na_sulph_symp"/>
    <property type="match status" value="1"/>
</dbReference>
<feature type="transmembrane region" description="Helical" evidence="7">
    <location>
        <begin position="330"/>
        <end position="347"/>
    </location>
</feature>
<evidence type="ECO:0000256" key="7">
    <source>
        <dbReference type="SAM" id="Phobius"/>
    </source>
</evidence>
<sequence length="540" mass="59147">MILAPIVFLPLPLMYNSEVGRCAYVVLIMAVYWVAEVIPLAATALLPIALLPLLGIRASKDVCVNYLKDTNMLFVGGLIVAVAVERWNLHKRIALRVLVLVGSTPRWLMFGFMASTAFLSMWISNTATTAMMVPIAHAVLGELKAQRKSKPVDSHRIRESYIQCWYIHIIIYSEEEYQTELDREFTNMEKGLTLCVAYAANIGGSATLTGTGPNLVLKGQIDILYGASAGINFSSWFVVAFPNMLISLALAWFWLQFLFLGPSCFFKRSKPKDADSTNDVIRSEIKKMGPMSFAEKAVLAHFVILAVLWLTGEPEFVPGWADLPFLKKGYVTDASVAICVSISLFMFPSQRPTFLCYTGLSKPRPALLDWQTVQERMSWSVVILLGGGFALADACKASGLSQIIGEALRSLTSLPVWLLVFLLCLITAGITEITSNVATATIFLPIIAELAVGAGIHPLYLMIPVTISASFAFMLPVATPPNAIVFAFGNMRIVDMAKAGIVMNIVCIAVLQIAINSWGYAFYDLGTFPDWARPNVTASV</sequence>
<evidence type="ECO:0000256" key="1">
    <source>
        <dbReference type="ARBA" id="ARBA00004141"/>
    </source>
</evidence>
<comment type="similarity">
    <text evidence="2">Belongs to the SLC13A/DASS transporter (TC 2.A.47) family. NADC subfamily.</text>
</comment>
<dbReference type="PROSITE" id="PS01271">
    <property type="entry name" value="NA_SULFATE"/>
    <property type="match status" value="1"/>
</dbReference>
<feature type="transmembrane region" description="Helical" evidence="7">
    <location>
        <begin position="66"/>
        <end position="87"/>
    </location>
</feature>
<feature type="transmembrane region" description="Helical" evidence="7">
    <location>
        <begin position="293"/>
        <end position="310"/>
    </location>
</feature>
<dbReference type="OrthoDB" id="6493944at2759"/>
<proteinExistence type="inferred from homology"/>
<dbReference type="GO" id="GO:0015141">
    <property type="term" value="F:succinate transmembrane transporter activity"/>
    <property type="evidence" value="ECO:0007669"/>
    <property type="project" value="UniProtKB-ARBA"/>
</dbReference>
<dbReference type="PANTHER" id="PTHR10283">
    <property type="entry name" value="SOLUTE CARRIER FAMILY 13 MEMBER"/>
    <property type="match status" value="1"/>
</dbReference>
<dbReference type="FunCoup" id="R7TUG6">
    <property type="interactions" value="188"/>
</dbReference>
<evidence type="ECO:0000313" key="8">
    <source>
        <dbReference type="EMBL" id="ELT97227.1"/>
    </source>
</evidence>
<protein>
    <recommendedName>
        <fullName evidence="11">Citrate transporter-like domain-containing protein</fullName>
    </recommendedName>
</protein>
<feature type="transmembrane region" description="Helical" evidence="7">
    <location>
        <begin position="32"/>
        <end position="54"/>
    </location>
</feature>
<evidence type="ECO:0000313" key="10">
    <source>
        <dbReference type="Proteomes" id="UP000014760"/>
    </source>
</evidence>
<dbReference type="CDD" id="cd01115">
    <property type="entry name" value="SLC13_permease"/>
    <property type="match status" value="1"/>
</dbReference>
<feature type="transmembrane region" description="Helical" evidence="7">
    <location>
        <begin position="410"/>
        <end position="430"/>
    </location>
</feature>
<comment type="subcellular location">
    <subcellularLocation>
        <location evidence="1">Membrane</location>
        <topology evidence="1">Multi-pass membrane protein</topology>
    </subcellularLocation>
</comment>
<evidence type="ECO:0000313" key="9">
    <source>
        <dbReference type="EnsemblMetazoa" id="CapteP162250"/>
    </source>
</evidence>
<keyword evidence="6 7" id="KW-0472">Membrane</keyword>
<feature type="transmembrane region" description="Helical" evidence="7">
    <location>
        <begin position="245"/>
        <end position="266"/>
    </location>
</feature>
<evidence type="ECO:0000256" key="5">
    <source>
        <dbReference type="ARBA" id="ARBA00022989"/>
    </source>
</evidence>
<feature type="transmembrane region" description="Helical" evidence="7">
    <location>
        <begin position="501"/>
        <end position="523"/>
    </location>
</feature>
<name>R7TUG6_CAPTE</name>
<keyword evidence="4 7" id="KW-0812">Transmembrane</keyword>
<feature type="transmembrane region" description="Helical" evidence="7">
    <location>
        <begin position="442"/>
        <end position="463"/>
    </location>
</feature>